<name>A0A8R7QSN8_TRIUA</name>
<dbReference type="EnsemblPlants" id="TuG1812G0600004221.01.T01">
    <property type="protein sequence ID" value="TuG1812G0600004221.01.T01.cds430579"/>
    <property type="gene ID" value="TuG1812G0600004221.01"/>
</dbReference>
<organism evidence="2 3">
    <name type="scientific">Triticum urartu</name>
    <name type="common">Red wild einkorn</name>
    <name type="synonym">Crithodium urartu</name>
    <dbReference type="NCBI Taxonomy" id="4572"/>
    <lineage>
        <taxon>Eukaryota</taxon>
        <taxon>Viridiplantae</taxon>
        <taxon>Streptophyta</taxon>
        <taxon>Embryophyta</taxon>
        <taxon>Tracheophyta</taxon>
        <taxon>Spermatophyta</taxon>
        <taxon>Magnoliopsida</taxon>
        <taxon>Liliopsida</taxon>
        <taxon>Poales</taxon>
        <taxon>Poaceae</taxon>
        <taxon>BOP clade</taxon>
        <taxon>Pooideae</taxon>
        <taxon>Triticodae</taxon>
        <taxon>Triticeae</taxon>
        <taxon>Triticinae</taxon>
        <taxon>Triticum</taxon>
    </lineage>
</organism>
<evidence type="ECO:0000256" key="1">
    <source>
        <dbReference type="SAM" id="MobiDB-lite"/>
    </source>
</evidence>
<dbReference type="Gramene" id="TuG1812G0600004221.01.T01">
    <property type="protein sequence ID" value="TuG1812G0600004221.01.T01.cds430579"/>
    <property type="gene ID" value="TuG1812G0600004221.01"/>
</dbReference>
<dbReference type="Proteomes" id="UP000015106">
    <property type="component" value="Chromosome 6"/>
</dbReference>
<evidence type="ECO:0000313" key="3">
    <source>
        <dbReference type="Proteomes" id="UP000015106"/>
    </source>
</evidence>
<sequence>MEQLQGLHLTPIQQKACHQRVPRHHVPGLHATEHSLGFFNQPALCVHVHQGIANEHGRAASELDRLSMHAPPELERALARHRGEDARERERVRPYPLGAHPEEERHGVRVRPGLRITSEQRRPCADVPLWHPLEHQPPVLHATALRVRVDERRADSDVGPVEPALDAEAMQLLPDGPAAARHRPARLESAGQHGAVEVFAAEAPCGREMAQRLPPHPAPRALDEGVPAGSGAGPRRGVPAGNSVERPAGAPGVGASCAILLQPGRRGARGQPLPGREGPGQSWERRPQRHATSLRRWSPWRRAGDARGGGEWEWE</sequence>
<dbReference type="AlphaFoldDB" id="A0A8R7QSN8"/>
<reference evidence="3" key="1">
    <citation type="journal article" date="2013" name="Nature">
        <title>Draft genome of the wheat A-genome progenitor Triticum urartu.</title>
        <authorList>
            <person name="Ling H.Q."/>
            <person name="Zhao S."/>
            <person name="Liu D."/>
            <person name="Wang J."/>
            <person name="Sun H."/>
            <person name="Zhang C."/>
            <person name="Fan H."/>
            <person name="Li D."/>
            <person name="Dong L."/>
            <person name="Tao Y."/>
            <person name="Gao C."/>
            <person name="Wu H."/>
            <person name="Li Y."/>
            <person name="Cui Y."/>
            <person name="Guo X."/>
            <person name="Zheng S."/>
            <person name="Wang B."/>
            <person name="Yu K."/>
            <person name="Liang Q."/>
            <person name="Yang W."/>
            <person name="Lou X."/>
            <person name="Chen J."/>
            <person name="Feng M."/>
            <person name="Jian J."/>
            <person name="Zhang X."/>
            <person name="Luo G."/>
            <person name="Jiang Y."/>
            <person name="Liu J."/>
            <person name="Wang Z."/>
            <person name="Sha Y."/>
            <person name="Zhang B."/>
            <person name="Wu H."/>
            <person name="Tang D."/>
            <person name="Shen Q."/>
            <person name="Xue P."/>
            <person name="Zou S."/>
            <person name="Wang X."/>
            <person name="Liu X."/>
            <person name="Wang F."/>
            <person name="Yang Y."/>
            <person name="An X."/>
            <person name="Dong Z."/>
            <person name="Zhang K."/>
            <person name="Zhang X."/>
            <person name="Luo M.C."/>
            <person name="Dvorak J."/>
            <person name="Tong Y."/>
            <person name="Wang J."/>
            <person name="Yang H."/>
            <person name="Li Z."/>
            <person name="Wang D."/>
            <person name="Zhang A."/>
            <person name="Wang J."/>
        </authorList>
    </citation>
    <scope>NUCLEOTIDE SEQUENCE</scope>
    <source>
        <strain evidence="3">cv. G1812</strain>
    </source>
</reference>
<proteinExistence type="predicted"/>
<accession>A0A8R7QSN8</accession>
<reference evidence="2" key="3">
    <citation type="submission" date="2022-06" db="UniProtKB">
        <authorList>
            <consortium name="EnsemblPlants"/>
        </authorList>
    </citation>
    <scope>IDENTIFICATION</scope>
</reference>
<feature type="region of interest" description="Disordered" evidence="1">
    <location>
        <begin position="212"/>
        <end position="251"/>
    </location>
</feature>
<evidence type="ECO:0000313" key="2">
    <source>
        <dbReference type="EnsemblPlants" id="TuG1812G0600004221.01.T01.cds430579"/>
    </source>
</evidence>
<keyword evidence="3" id="KW-1185">Reference proteome</keyword>
<protein>
    <submittedName>
        <fullName evidence="2">Uncharacterized protein</fullName>
    </submittedName>
</protein>
<feature type="region of interest" description="Disordered" evidence="1">
    <location>
        <begin position="264"/>
        <end position="315"/>
    </location>
</feature>
<reference evidence="2" key="2">
    <citation type="submission" date="2018-03" db="EMBL/GenBank/DDBJ databases">
        <title>The Triticum urartu genome reveals the dynamic nature of wheat genome evolution.</title>
        <authorList>
            <person name="Ling H."/>
            <person name="Ma B."/>
            <person name="Shi X."/>
            <person name="Liu H."/>
            <person name="Dong L."/>
            <person name="Sun H."/>
            <person name="Cao Y."/>
            <person name="Gao Q."/>
            <person name="Zheng S."/>
            <person name="Li Y."/>
            <person name="Yu Y."/>
            <person name="Du H."/>
            <person name="Qi M."/>
            <person name="Li Y."/>
            <person name="Yu H."/>
            <person name="Cui Y."/>
            <person name="Wang N."/>
            <person name="Chen C."/>
            <person name="Wu H."/>
            <person name="Zhao Y."/>
            <person name="Zhang J."/>
            <person name="Li Y."/>
            <person name="Zhou W."/>
            <person name="Zhang B."/>
            <person name="Hu W."/>
            <person name="Eijk M."/>
            <person name="Tang J."/>
            <person name="Witsenboer H."/>
            <person name="Zhao S."/>
            <person name="Li Z."/>
            <person name="Zhang A."/>
            <person name="Wang D."/>
            <person name="Liang C."/>
        </authorList>
    </citation>
    <scope>NUCLEOTIDE SEQUENCE [LARGE SCALE GENOMIC DNA]</scope>
    <source>
        <strain evidence="2">cv. G1812</strain>
    </source>
</reference>
<feature type="compositionally biased region" description="Basic and acidic residues" evidence="1">
    <location>
        <begin position="302"/>
        <end position="315"/>
    </location>
</feature>